<dbReference type="Pfam" id="PF23376">
    <property type="entry name" value="Fn3_VIN3"/>
    <property type="match status" value="1"/>
</dbReference>
<feature type="region of interest" description="Disordered" evidence="6">
    <location>
        <begin position="556"/>
        <end position="584"/>
    </location>
</feature>
<evidence type="ECO:0000313" key="8">
    <source>
        <dbReference type="EMBL" id="URE33452.1"/>
    </source>
</evidence>
<reference evidence="8" key="1">
    <citation type="submission" date="2022-05" db="EMBL/GenBank/DDBJ databases">
        <title>The Musa troglodytarum L. genome provides insights into the mechanism of non-climacteric behaviour and enrichment of carotenoids.</title>
        <authorList>
            <person name="Wang J."/>
        </authorList>
    </citation>
    <scope>NUCLEOTIDE SEQUENCE</scope>
    <source>
        <tissue evidence="8">Leaf</tissue>
    </source>
</reference>
<sequence>MMHELEESSWDGDGGSRLITPRRPNLNARRRRRRRDEDETRSATDSFLGGGKRVSLEGGNVKGVARRPPAMDPNFSGALLVLFVPWISRGTHDSGSVWFLVRQSWSTQGARWFSSIRRSLLSIEEKRELVRELSKWPESAPEKLQTWSRRDILEILCAEIGKERKYTSLTKQKMIEYLFRVVSDKKSGEHTKDRDSAQDLCTHSPQTPAKRQRKNDHPSRLPVTTDNLQSGDVEEASDNIRYCKNSACRATLNIEDAFCKRCSCCICHKYDDNKDPSLWLFCGSENLSQGDSCGLSSHLECVLKHEKGGIMKSGQCTRLDGGYYCIYCGKVNDLLGCWKKQLMIAKDARRVDVLCYRISLSHKLLNLTEKYGSLHEIVETVWKKLVAEVGSIDDLPNMARGIVNRLSVGAEVQKLCACAVDLLDTMRLGGLSATAQVQQTGSVSSSFIKFEQISQTSLTVVLDLENNTLLAQEVAGFTVWHRKADTPEYPKKASFSLLNPKRRFLVTELAPATEYMFKVVAFSDTGDLDTCEVGIKTKGISLDNSMGLAPETTVLEPHCQSPKTNSSGLSNPSEGDESNTNSTACADLNKLPEIEFDECEKPEILEIEKSSDHAQKDVGHQKNECKGSTSRAEVPERDESPGRSDSALDEEPNSTIQTDSTNSMENNQTSDIPRSENESNAPVVNEMVIVPFVQSNSTLPATPCRVEAGTEGSERCSKGKPSVNKFEDGSMKPGMEPGSSSKKRCGGTLEGVNVKDRSLEGAYEYCVKVIRWLECERHIETNFRVKFLTWFSLRATPQERRIVNVYVDTLIDDPVSLAGQLVDTFSETVCSKRPPRVPTGFCAKLWH</sequence>
<feature type="region of interest" description="Disordered" evidence="6">
    <location>
        <begin position="1"/>
        <end position="53"/>
    </location>
</feature>
<accession>A0A9E7HNJ0</accession>
<dbReference type="CDD" id="cd00063">
    <property type="entry name" value="FN3"/>
    <property type="match status" value="1"/>
</dbReference>
<gene>
    <name evidence="8" type="ORF">MUK42_07252</name>
</gene>
<dbReference type="SUPFAM" id="SSF49265">
    <property type="entry name" value="Fibronectin type III"/>
    <property type="match status" value="1"/>
</dbReference>
<dbReference type="InterPro" id="IPR058585">
    <property type="entry name" value="Fn3_VIN3"/>
</dbReference>
<feature type="region of interest" description="Disordered" evidence="6">
    <location>
        <begin position="188"/>
        <end position="230"/>
    </location>
</feature>
<feature type="region of interest" description="Disordered" evidence="6">
    <location>
        <begin position="611"/>
        <end position="681"/>
    </location>
</feature>
<dbReference type="PANTHER" id="PTHR46286:SF2">
    <property type="entry name" value="VIN3-LIKE PROTEIN 2"/>
    <property type="match status" value="1"/>
</dbReference>
<feature type="compositionally biased region" description="Polar residues" evidence="6">
    <location>
        <begin position="653"/>
        <end position="681"/>
    </location>
</feature>
<dbReference type="CDD" id="cd15521">
    <property type="entry name" value="PHD_VIN3_plant"/>
    <property type="match status" value="1"/>
</dbReference>
<dbReference type="GO" id="GO:0005634">
    <property type="term" value="C:nucleus"/>
    <property type="evidence" value="ECO:0007669"/>
    <property type="project" value="UniProtKB-SubCell"/>
</dbReference>
<feature type="compositionally biased region" description="Basic and acidic residues" evidence="6">
    <location>
        <begin position="633"/>
        <end position="642"/>
    </location>
</feature>
<feature type="region of interest" description="Disordered" evidence="6">
    <location>
        <begin position="710"/>
        <end position="744"/>
    </location>
</feature>
<comment type="subcellular location">
    <subcellularLocation>
        <location evidence="1">Nucleus</location>
    </subcellularLocation>
</comment>
<feature type="compositionally biased region" description="Polar residues" evidence="6">
    <location>
        <begin position="561"/>
        <end position="584"/>
    </location>
</feature>
<name>A0A9E7HNJ0_9LILI</name>
<keyword evidence="2" id="KW-0479">Metal-binding</keyword>
<organism evidence="8 9">
    <name type="scientific">Musa troglodytarum</name>
    <name type="common">fe'i banana</name>
    <dbReference type="NCBI Taxonomy" id="320322"/>
    <lineage>
        <taxon>Eukaryota</taxon>
        <taxon>Viridiplantae</taxon>
        <taxon>Streptophyta</taxon>
        <taxon>Embryophyta</taxon>
        <taxon>Tracheophyta</taxon>
        <taxon>Spermatophyta</taxon>
        <taxon>Magnoliopsida</taxon>
        <taxon>Liliopsida</taxon>
        <taxon>Zingiberales</taxon>
        <taxon>Musaceae</taxon>
        <taxon>Musa</taxon>
    </lineage>
</organism>
<dbReference type="EMBL" id="CP097510">
    <property type="protein sequence ID" value="URE33452.1"/>
    <property type="molecule type" value="Genomic_DNA"/>
</dbReference>
<keyword evidence="5" id="KW-0539">Nucleus</keyword>
<keyword evidence="3" id="KW-0863">Zinc-finger</keyword>
<protein>
    <submittedName>
        <fullName evidence="8">Protein VERNALIZATION INSENSITIVE</fullName>
    </submittedName>
</protein>
<dbReference type="OrthoDB" id="600557at2759"/>
<feature type="domain" description="Fibronectin type-III" evidence="7">
    <location>
        <begin position="444"/>
        <end position="543"/>
    </location>
</feature>
<dbReference type="Pfam" id="PF07227">
    <property type="entry name" value="PHD_Oberon"/>
    <property type="match status" value="1"/>
</dbReference>
<evidence type="ECO:0000256" key="1">
    <source>
        <dbReference type="ARBA" id="ARBA00004123"/>
    </source>
</evidence>
<proteinExistence type="predicted"/>
<dbReference type="Gene3D" id="2.60.40.10">
    <property type="entry name" value="Immunoglobulins"/>
    <property type="match status" value="1"/>
</dbReference>
<feature type="compositionally biased region" description="Basic and acidic residues" evidence="6">
    <location>
        <begin position="611"/>
        <end position="625"/>
    </location>
</feature>
<feature type="compositionally biased region" description="Basic and acidic residues" evidence="6">
    <location>
        <begin position="188"/>
        <end position="197"/>
    </location>
</feature>
<dbReference type="GO" id="GO:0010048">
    <property type="term" value="P:vernalization response"/>
    <property type="evidence" value="ECO:0007669"/>
    <property type="project" value="InterPro"/>
</dbReference>
<feature type="compositionally biased region" description="Polar residues" evidence="6">
    <location>
        <begin position="199"/>
        <end position="209"/>
    </location>
</feature>
<keyword evidence="9" id="KW-1185">Reference proteome</keyword>
<dbReference type="PANTHER" id="PTHR46286">
    <property type="entry name" value="VIN3-LIKE PROTEIN 2-RELATED"/>
    <property type="match status" value="1"/>
</dbReference>
<dbReference type="InterPro" id="IPR056990">
    <property type="entry name" value="VIN3-like_C"/>
</dbReference>
<dbReference type="AlphaFoldDB" id="A0A9E7HNJ0"/>
<evidence type="ECO:0000256" key="5">
    <source>
        <dbReference type="ARBA" id="ARBA00023242"/>
    </source>
</evidence>
<dbReference type="InterPro" id="IPR036116">
    <property type="entry name" value="FN3_sf"/>
</dbReference>
<evidence type="ECO:0000256" key="2">
    <source>
        <dbReference type="ARBA" id="ARBA00022723"/>
    </source>
</evidence>
<dbReference type="GO" id="GO:0008270">
    <property type="term" value="F:zinc ion binding"/>
    <property type="evidence" value="ECO:0007669"/>
    <property type="project" value="UniProtKB-KW"/>
</dbReference>
<dbReference type="InterPro" id="IPR013783">
    <property type="entry name" value="Ig-like_fold"/>
</dbReference>
<evidence type="ECO:0000259" key="7">
    <source>
        <dbReference type="PROSITE" id="PS50853"/>
    </source>
</evidence>
<evidence type="ECO:0000256" key="4">
    <source>
        <dbReference type="ARBA" id="ARBA00022833"/>
    </source>
</evidence>
<evidence type="ECO:0000256" key="6">
    <source>
        <dbReference type="SAM" id="MobiDB-lite"/>
    </source>
</evidence>
<evidence type="ECO:0000256" key="3">
    <source>
        <dbReference type="ARBA" id="ARBA00022771"/>
    </source>
</evidence>
<keyword evidence="4" id="KW-0862">Zinc</keyword>
<evidence type="ECO:0000313" key="9">
    <source>
        <dbReference type="Proteomes" id="UP001055439"/>
    </source>
</evidence>
<dbReference type="PROSITE" id="PS50853">
    <property type="entry name" value="FN3"/>
    <property type="match status" value="1"/>
</dbReference>
<dbReference type="InterPro" id="IPR044514">
    <property type="entry name" value="VIN3-like"/>
</dbReference>
<dbReference type="InterPro" id="IPR032881">
    <property type="entry name" value="Oberon-like_PHD"/>
</dbReference>
<dbReference type="GO" id="GO:0040029">
    <property type="term" value="P:epigenetic regulation of gene expression"/>
    <property type="evidence" value="ECO:0007669"/>
    <property type="project" value="InterPro"/>
</dbReference>
<dbReference type="InterPro" id="IPR003961">
    <property type="entry name" value="FN3_dom"/>
</dbReference>
<dbReference type="Proteomes" id="UP001055439">
    <property type="component" value="Chromosome 8"/>
</dbReference>
<dbReference type="Pfam" id="PF23380">
    <property type="entry name" value="VIN3_C"/>
    <property type="match status" value="1"/>
</dbReference>